<feature type="compositionally biased region" description="Low complexity" evidence="2">
    <location>
        <begin position="250"/>
        <end position="282"/>
    </location>
</feature>
<keyword evidence="1" id="KW-0064">Aspartyl protease</keyword>
<dbReference type="CDD" id="cd09272">
    <property type="entry name" value="RNase_HI_RT_Ty1"/>
    <property type="match status" value="1"/>
</dbReference>
<dbReference type="InterPro" id="IPR012337">
    <property type="entry name" value="RNaseH-like_sf"/>
</dbReference>
<dbReference type="Pfam" id="PF25597">
    <property type="entry name" value="SH3_retrovirus"/>
    <property type="match status" value="1"/>
</dbReference>
<dbReference type="InterPro" id="IPR001584">
    <property type="entry name" value="Integrase_cat-core"/>
</dbReference>
<dbReference type="Pfam" id="PF14244">
    <property type="entry name" value="Retrotran_gag_3"/>
    <property type="match status" value="1"/>
</dbReference>
<keyword evidence="4" id="KW-0548">Nucleotidyltransferase</keyword>
<evidence type="ECO:0000313" key="4">
    <source>
        <dbReference type="EMBL" id="GJT77652.1"/>
    </source>
</evidence>
<keyword evidence="4" id="KW-0808">Transferase</keyword>
<sequence>MPDSSNSELISSLDAGNPLHLQTNDNSSGPLVNVKLTGCENYRVWANAMKIALQARNKMCFVDGTCVKTAYVTSPALSNQWDRCNAVVLSWLLSSISEDLYLSQVYSENAAEVWKELKDTYDKLDGSILFNLIQKINNFKQNGLPVSEYYHKLNSLWREFDMLTKFSPCTCNARTESGKHQQLMKLMQFLMGLDDVYQPTRSSLLTQPELPDVKDAFVIVCREESHRGLGSTSGVLKPQVSSFVAKTGDNFKGQNRNNNNFNNQNATNRNQSNNYNNNNNGTNRIQYNSLSCQNCGMKGHTIDRCFEIIGYPPGFKKNPNGNFGNNNKRGFSNNNNRGGSSNNVEVQTQNGPLPFTTDQISKLMSLIGEKENSGVHANMAGINFSFFNANVFFNNHFYKFFNANIKVNGVNFNFGWIIDSGANQHITNSTKNMTNVIDISDLNITVGHPNGTIAKINHVGNLKLTNNVVLFDVLVIPEYTVSLLSVNKMIKDSKLHVGFNEYDCVIQDLKKETVLGTGSESGGLYVFDIDCKLPRVKSNFSILCCHVSKCVWHKRLGHPSDQVLKVLKSSLKTTKPDHNDPCDICHFYKQTREPFPLSDHTSESLGDLIHLDLWGPYRITSREGYRIKVIRSDNGTEFINNKMEKNLKEKGIIHQTSCAYTPQQNGIAERKHRHLLNVARSLLFQGNIPLCFWTDCILTATYLINRLPSSVLAGRSPFCMLYGREPSLSHLRCFGCLCFSSVLNNADKFSPKSEKCILIGYSSSKKAYKLLSLENRSYIFSRDVKFYETIFPYKMKSNNKTFELNNEVNSRNFFDLFESSHQDISSPNDDGEGPSDDAGEVIVDHQSTDTAEEQPFDDDDHTASSMDDNPISEGNGPNTQHIPTFDISNRTDDDTSVCVNTRRSGRVSKLPDKLNDFVLDNKVKYGLNRYANHTVLSADASCFISNLNKTVEPTCYNDAIKDINWVQAMNNEMEALYLNNTWILTDLPLNRKAIKSKWVYKIKYKSSGEVERYKARLVAKGCGQKEGVDYEEIFSPVVKMSTVRCFINMAVQKSWNIFQMDVNNAFLYGDLTEDVYMIPPPGFFDKNETRVCKLVKSLYGLKQAPRQWNKKLVETLSKVGFLQSKNDHSLFTKNKDGTFLALLVYVDDIIVTGNNNDEISKIKVYLNQKFKIKDLGELKFFLGIEVVKTRNGLCLNQRKYCIELLYEYGLLGCKPVATPMPENGILAHKETENDKPLKNVTSYQKIVGKLIYLCNTRPDIAYAVHCLSQHMHSPLQSHFEAALRVLRYLKSAPGAGISYTKSSSSSICAYADSDWAKCKMTRRSVSGYCVFIYGCLVSWKSKKQAALSKSSAKAEYRSMASAVCEVKWIIKVLKDLNFSSQIPAFLFCDNSSAIQIAANPVMHEKTKHFDIDVHLIREKVASGLIKTVKVDSENQIADILTKGLGTMQHRKLFSKLSLLNIFGL</sequence>
<feature type="region of interest" description="Disordered" evidence="2">
    <location>
        <begin position="848"/>
        <end position="889"/>
    </location>
</feature>
<evidence type="ECO:0000256" key="1">
    <source>
        <dbReference type="ARBA" id="ARBA00022750"/>
    </source>
</evidence>
<keyword evidence="1" id="KW-0378">Hydrolase</keyword>
<dbReference type="PROSITE" id="PS50994">
    <property type="entry name" value="INTEGRASE"/>
    <property type="match status" value="1"/>
</dbReference>
<dbReference type="Pfam" id="PF22936">
    <property type="entry name" value="Pol_BBD"/>
    <property type="match status" value="1"/>
</dbReference>
<evidence type="ECO:0000256" key="2">
    <source>
        <dbReference type="SAM" id="MobiDB-lite"/>
    </source>
</evidence>
<dbReference type="InterPro" id="IPR013103">
    <property type="entry name" value="RVT_2"/>
</dbReference>
<feature type="region of interest" description="Disordered" evidence="2">
    <location>
        <begin position="821"/>
        <end position="840"/>
    </location>
</feature>
<proteinExistence type="predicted"/>
<keyword evidence="4" id="KW-0695">RNA-directed DNA polymerase</keyword>
<organism evidence="4 5">
    <name type="scientific">Tanacetum coccineum</name>
    <dbReference type="NCBI Taxonomy" id="301880"/>
    <lineage>
        <taxon>Eukaryota</taxon>
        <taxon>Viridiplantae</taxon>
        <taxon>Streptophyta</taxon>
        <taxon>Embryophyta</taxon>
        <taxon>Tracheophyta</taxon>
        <taxon>Spermatophyta</taxon>
        <taxon>Magnoliopsida</taxon>
        <taxon>eudicotyledons</taxon>
        <taxon>Gunneridae</taxon>
        <taxon>Pentapetalae</taxon>
        <taxon>asterids</taxon>
        <taxon>campanulids</taxon>
        <taxon>Asterales</taxon>
        <taxon>Asteraceae</taxon>
        <taxon>Asteroideae</taxon>
        <taxon>Anthemideae</taxon>
        <taxon>Anthemidinae</taxon>
        <taxon>Tanacetum</taxon>
    </lineage>
</organism>
<protein>
    <submittedName>
        <fullName evidence="4">RNA-directed DNA polymerase</fullName>
    </submittedName>
</protein>
<reference evidence="4" key="1">
    <citation type="journal article" date="2022" name="Int. J. Mol. Sci.">
        <title>Draft Genome of Tanacetum Coccineum: Genomic Comparison of Closely Related Tanacetum-Family Plants.</title>
        <authorList>
            <person name="Yamashiro T."/>
            <person name="Shiraishi A."/>
            <person name="Nakayama K."/>
            <person name="Satake H."/>
        </authorList>
    </citation>
    <scope>NUCLEOTIDE SEQUENCE</scope>
</reference>
<dbReference type="Pfam" id="PF07727">
    <property type="entry name" value="RVT_2"/>
    <property type="match status" value="1"/>
</dbReference>
<accession>A0ABQ5GRQ2</accession>
<dbReference type="SUPFAM" id="SSF56672">
    <property type="entry name" value="DNA/RNA polymerases"/>
    <property type="match status" value="1"/>
</dbReference>
<dbReference type="PANTHER" id="PTHR11439">
    <property type="entry name" value="GAG-POL-RELATED RETROTRANSPOSON"/>
    <property type="match status" value="1"/>
</dbReference>
<dbReference type="InterPro" id="IPR025724">
    <property type="entry name" value="GAG-pre-integrase_dom"/>
</dbReference>
<dbReference type="GO" id="GO:0003964">
    <property type="term" value="F:RNA-directed DNA polymerase activity"/>
    <property type="evidence" value="ECO:0007669"/>
    <property type="project" value="UniProtKB-KW"/>
</dbReference>
<dbReference type="Proteomes" id="UP001151760">
    <property type="component" value="Unassembled WGS sequence"/>
</dbReference>
<comment type="caution">
    <text evidence="4">The sequence shown here is derived from an EMBL/GenBank/DDBJ whole genome shotgun (WGS) entry which is preliminary data.</text>
</comment>
<gene>
    <name evidence="4" type="ORF">Tco_1044377</name>
</gene>
<dbReference type="Gene3D" id="3.30.420.10">
    <property type="entry name" value="Ribonuclease H-like superfamily/Ribonuclease H"/>
    <property type="match status" value="1"/>
</dbReference>
<feature type="region of interest" description="Disordered" evidence="2">
    <location>
        <begin position="247"/>
        <end position="282"/>
    </location>
</feature>
<evidence type="ECO:0000313" key="5">
    <source>
        <dbReference type="Proteomes" id="UP001151760"/>
    </source>
</evidence>
<feature type="region of interest" description="Disordered" evidence="2">
    <location>
        <begin position="317"/>
        <end position="347"/>
    </location>
</feature>
<dbReference type="Pfam" id="PF13976">
    <property type="entry name" value="gag_pre-integrs"/>
    <property type="match status" value="1"/>
</dbReference>
<keyword evidence="5" id="KW-1185">Reference proteome</keyword>
<dbReference type="InterPro" id="IPR054722">
    <property type="entry name" value="PolX-like_BBD"/>
</dbReference>
<keyword evidence="1" id="KW-0645">Protease</keyword>
<feature type="domain" description="Integrase catalytic" evidence="3">
    <location>
        <begin position="628"/>
        <end position="725"/>
    </location>
</feature>
<feature type="compositionally biased region" description="Acidic residues" evidence="2">
    <location>
        <begin position="850"/>
        <end position="860"/>
    </location>
</feature>
<reference evidence="4" key="2">
    <citation type="submission" date="2022-01" db="EMBL/GenBank/DDBJ databases">
        <authorList>
            <person name="Yamashiro T."/>
            <person name="Shiraishi A."/>
            <person name="Satake H."/>
            <person name="Nakayama K."/>
        </authorList>
    </citation>
    <scope>NUCLEOTIDE SEQUENCE</scope>
</reference>
<dbReference type="InterPro" id="IPR029472">
    <property type="entry name" value="Copia-like_N"/>
</dbReference>
<dbReference type="InterPro" id="IPR036397">
    <property type="entry name" value="RNaseH_sf"/>
</dbReference>
<dbReference type="SUPFAM" id="SSF53098">
    <property type="entry name" value="Ribonuclease H-like"/>
    <property type="match status" value="1"/>
</dbReference>
<feature type="compositionally biased region" description="Low complexity" evidence="2">
    <location>
        <begin position="317"/>
        <end position="343"/>
    </location>
</feature>
<feature type="compositionally biased region" description="Acidic residues" evidence="2">
    <location>
        <begin position="829"/>
        <end position="839"/>
    </location>
</feature>
<dbReference type="PANTHER" id="PTHR11439:SF511">
    <property type="match status" value="1"/>
</dbReference>
<evidence type="ECO:0000259" key="3">
    <source>
        <dbReference type="PROSITE" id="PS50994"/>
    </source>
</evidence>
<dbReference type="EMBL" id="BQNB010018731">
    <property type="protein sequence ID" value="GJT77652.1"/>
    <property type="molecule type" value="Genomic_DNA"/>
</dbReference>
<name>A0ABQ5GRQ2_9ASTR</name>
<dbReference type="InterPro" id="IPR043502">
    <property type="entry name" value="DNA/RNA_pol_sf"/>
</dbReference>
<dbReference type="InterPro" id="IPR057670">
    <property type="entry name" value="SH3_retrovirus"/>
</dbReference>
<feature type="compositionally biased region" description="Polar residues" evidence="2">
    <location>
        <begin position="875"/>
        <end position="888"/>
    </location>
</feature>